<dbReference type="Pfam" id="PF02221">
    <property type="entry name" value="E1_DerP2_DerF2"/>
    <property type="match status" value="1"/>
</dbReference>
<reference evidence="3" key="1">
    <citation type="submission" date="2020-11" db="EMBL/GenBank/DDBJ databases">
        <authorList>
            <person name="Tran Van P."/>
        </authorList>
    </citation>
    <scope>NUCLEOTIDE SEQUENCE</scope>
</reference>
<accession>A0A7R9QY39</accession>
<feature type="non-terminal residue" evidence="3">
    <location>
        <position position="1"/>
    </location>
</feature>
<gene>
    <name evidence="3" type="ORF">ONB1V03_LOCUS17783</name>
</gene>
<dbReference type="Proteomes" id="UP000728032">
    <property type="component" value="Unassembled WGS sequence"/>
</dbReference>
<dbReference type="PANTHER" id="PTHR17357">
    <property type="entry name" value="GM2 GANGLIOSIDE ACTIVATOR PROTEIN"/>
    <property type="match status" value="1"/>
</dbReference>
<evidence type="ECO:0000313" key="4">
    <source>
        <dbReference type="Proteomes" id="UP000728032"/>
    </source>
</evidence>
<name>A0A7R9QY39_9ACAR</name>
<dbReference type="SUPFAM" id="SSF63707">
    <property type="entry name" value="Ganglioside M2 (gm2) activator"/>
    <property type="match status" value="1"/>
</dbReference>
<dbReference type="GO" id="GO:0006689">
    <property type="term" value="P:ganglioside catabolic process"/>
    <property type="evidence" value="ECO:0007669"/>
    <property type="project" value="InterPro"/>
</dbReference>
<sequence length="120" mass="13176">LSISVQKKVLWVWVTIPCEKGIGSCSYDDVCQIVTKFKCPQAFKKYGIPCQCPLTKGIYGLPSSVVVDIDKSILPSWLESGSYKARAKLTDSTSNQILCIDVSLSVKAKATHSKQCLNFV</sequence>
<dbReference type="PANTHER" id="PTHR17357:SF0">
    <property type="entry name" value="GANGLIOSIDE GM2 ACTIVATOR"/>
    <property type="match status" value="1"/>
</dbReference>
<evidence type="ECO:0000313" key="3">
    <source>
        <dbReference type="EMBL" id="CAD7661222.1"/>
    </source>
</evidence>
<evidence type="ECO:0000259" key="2">
    <source>
        <dbReference type="Pfam" id="PF02221"/>
    </source>
</evidence>
<dbReference type="EMBL" id="CAJPVJ010022834">
    <property type="protein sequence ID" value="CAG2178358.1"/>
    <property type="molecule type" value="Genomic_DNA"/>
</dbReference>
<dbReference type="Gene3D" id="2.70.220.10">
    <property type="entry name" value="Ganglioside GM2 activator"/>
    <property type="match status" value="1"/>
</dbReference>
<proteinExistence type="predicted"/>
<dbReference type="InterPro" id="IPR003172">
    <property type="entry name" value="ML_dom"/>
</dbReference>
<feature type="domain" description="MD-2-related lipid-recognition" evidence="2">
    <location>
        <begin position="3"/>
        <end position="105"/>
    </location>
</feature>
<organism evidence="3">
    <name type="scientific">Oppiella nova</name>
    <dbReference type="NCBI Taxonomy" id="334625"/>
    <lineage>
        <taxon>Eukaryota</taxon>
        <taxon>Metazoa</taxon>
        <taxon>Ecdysozoa</taxon>
        <taxon>Arthropoda</taxon>
        <taxon>Chelicerata</taxon>
        <taxon>Arachnida</taxon>
        <taxon>Acari</taxon>
        <taxon>Acariformes</taxon>
        <taxon>Sarcoptiformes</taxon>
        <taxon>Oribatida</taxon>
        <taxon>Brachypylina</taxon>
        <taxon>Oppioidea</taxon>
        <taxon>Oppiidae</taxon>
        <taxon>Oppiella</taxon>
    </lineage>
</organism>
<dbReference type="InterPro" id="IPR036846">
    <property type="entry name" value="GM2-AP_sf"/>
</dbReference>
<dbReference type="GO" id="GO:0008047">
    <property type="term" value="F:enzyme activator activity"/>
    <property type="evidence" value="ECO:0007669"/>
    <property type="project" value="InterPro"/>
</dbReference>
<dbReference type="AlphaFoldDB" id="A0A7R9QY39"/>
<dbReference type="EMBL" id="OC937659">
    <property type="protein sequence ID" value="CAD7661222.1"/>
    <property type="molecule type" value="Genomic_DNA"/>
</dbReference>
<dbReference type="InterPro" id="IPR028996">
    <property type="entry name" value="GM2-AP"/>
</dbReference>
<dbReference type="OrthoDB" id="6409159at2759"/>
<keyword evidence="1" id="KW-0732">Signal</keyword>
<dbReference type="GO" id="GO:0005319">
    <property type="term" value="F:lipid transporter activity"/>
    <property type="evidence" value="ECO:0007669"/>
    <property type="project" value="TreeGrafter"/>
</dbReference>
<dbReference type="GO" id="GO:0009898">
    <property type="term" value="C:cytoplasmic side of plasma membrane"/>
    <property type="evidence" value="ECO:0007669"/>
    <property type="project" value="TreeGrafter"/>
</dbReference>
<protein>
    <recommendedName>
        <fullName evidence="2">MD-2-related lipid-recognition domain-containing protein</fullName>
    </recommendedName>
</protein>
<evidence type="ECO:0000256" key="1">
    <source>
        <dbReference type="ARBA" id="ARBA00022729"/>
    </source>
</evidence>
<keyword evidence="4" id="KW-1185">Reference proteome</keyword>